<dbReference type="Gene3D" id="3.30.9.10">
    <property type="entry name" value="D-Amino Acid Oxidase, subunit A, domain 2"/>
    <property type="match status" value="1"/>
</dbReference>
<keyword evidence="3" id="KW-1185">Reference proteome</keyword>
<organism evidence="2 3">
    <name type="scientific">Nocardiopsis composta</name>
    <dbReference type="NCBI Taxonomy" id="157465"/>
    <lineage>
        <taxon>Bacteria</taxon>
        <taxon>Bacillati</taxon>
        <taxon>Actinomycetota</taxon>
        <taxon>Actinomycetes</taxon>
        <taxon>Streptosporangiales</taxon>
        <taxon>Nocardiopsidaceae</taxon>
        <taxon>Nocardiopsis</taxon>
    </lineage>
</organism>
<dbReference type="PANTHER" id="PTHR46865">
    <property type="entry name" value="OXIDOREDUCTASE-RELATED"/>
    <property type="match status" value="1"/>
</dbReference>
<feature type="domain" description="FAD-binding" evidence="1">
    <location>
        <begin position="9"/>
        <end position="165"/>
    </location>
</feature>
<reference evidence="2 3" key="1">
    <citation type="submission" date="2020-08" db="EMBL/GenBank/DDBJ databases">
        <title>Sequencing the genomes of 1000 actinobacteria strains.</title>
        <authorList>
            <person name="Klenk H.-P."/>
        </authorList>
    </citation>
    <scope>NUCLEOTIDE SEQUENCE [LARGE SCALE GENOMIC DNA]</scope>
    <source>
        <strain evidence="2 3">DSM 44551</strain>
    </source>
</reference>
<comment type="caution">
    <text evidence="2">The sequence shown here is derived from an EMBL/GenBank/DDBJ whole genome shotgun (WGS) entry which is preliminary data.</text>
</comment>
<evidence type="ECO:0000259" key="1">
    <source>
        <dbReference type="Pfam" id="PF01494"/>
    </source>
</evidence>
<dbReference type="AlphaFoldDB" id="A0A7W8VBT9"/>
<evidence type="ECO:0000313" key="3">
    <source>
        <dbReference type="Proteomes" id="UP000572635"/>
    </source>
</evidence>
<gene>
    <name evidence="2" type="ORF">HDA36_000581</name>
</gene>
<protein>
    <submittedName>
        <fullName evidence="2">2-polyprenyl-6-methoxyphenol hydroxylase-like FAD-dependent oxidoreductase</fullName>
    </submittedName>
</protein>
<proteinExistence type="predicted"/>
<dbReference type="Proteomes" id="UP000572635">
    <property type="component" value="Unassembled WGS sequence"/>
</dbReference>
<dbReference type="Pfam" id="PF01494">
    <property type="entry name" value="FAD_binding_3"/>
    <property type="match status" value="1"/>
</dbReference>
<dbReference type="GO" id="GO:0071949">
    <property type="term" value="F:FAD binding"/>
    <property type="evidence" value="ECO:0007669"/>
    <property type="project" value="InterPro"/>
</dbReference>
<dbReference type="PRINTS" id="PR00420">
    <property type="entry name" value="RNGMNOXGNASE"/>
</dbReference>
<evidence type="ECO:0000313" key="2">
    <source>
        <dbReference type="EMBL" id="MBB5430497.1"/>
    </source>
</evidence>
<accession>A0A7W8VBT9</accession>
<dbReference type="RefSeq" id="WP_184388418.1">
    <property type="nucleotide sequence ID" value="NZ_BAAAJD010000023.1"/>
</dbReference>
<name>A0A7W8VBT9_9ACTN</name>
<dbReference type="InterPro" id="IPR051704">
    <property type="entry name" value="FAD_aromatic-hydroxylase"/>
</dbReference>
<dbReference type="SUPFAM" id="SSF51905">
    <property type="entry name" value="FAD/NAD(P)-binding domain"/>
    <property type="match status" value="1"/>
</dbReference>
<dbReference type="PANTHER" id="PTHR46865:SF2">
    <property type="entry name" value="MONOOXYGENASE"/>
    <property type="match status" value="1"/>
</dbReference>
<dbReference type="EMBL" id="JACHDB010000001">
    <property type="protein sequence ID" value="MBB5430497.1"/>
    <property type="molecule type" value="Genomic_DNA"/>
</dbReference>
<dbReference type="InterPro" id="IPR036188">
    <property type="entry name" value="FAD/NAD-bd_sf"/>
</dbReference>
<dbReference type="Gene3D" id="3.50.50.60">
    <property type="entry name" value="FAD/NAD(P)-binding domain"/>
    <property type="match status" value="1"/>
</dbReference>
<dbReference type="InterPro" id="IPR002938">
    <property type="entry name" value="FAD-bd"/>
</dbReference>
<sequence>MSEVPERRALVSGAGIAGSATAYWLARHGWRVTVVEPAPDLRPGGQAVDFKGEVQLRVLERAGVLERLRELRTGSSDGVILDRAGRPRATVPAAFTAGDLEVLRGDLARVLHDAAAAQGCEYVFGDSVAAVRETPKTVQATFRGGRSEAYDIAVGADGIHSAVRRLAFGPERDFVRFLGYHYALADLPEEALPAPPEGSGGAERLWYNEPGLLVSTGGPKAPAFFVFASPEPLPHGPGGAERRRRALLDACAGAGWRVPEIAEAVRTAGDPHVDTISRVRMSRYTRGRFALVGDAAYGNTLGGFGSGLAVVGAYLLAGELTAAAGDHRAAFAGYDRRMHAYAKVARSGNAGRFLAPRTRAGIRARDALFRLGPLRRALMSTTDGFADGIALPDYAPPARR</sequence>